<gene>
    <name evidence="2" type="ORF">Q5Y73_24315</name>
</gene>
<dbReference type="PANTHER" id="PTHR33215:SF13">
    <property type="entry name" value="PROTEIN DISTAL ANTENNA"/>
    <property type="match status" value="1"/>
</dbReference>
<evidence type="ECO:0000313" key="3">
    <source>
        <dbReference type="Proteomes" id="UP001231941"/>
    </source>
</evidence>
<name>A0ABT9J6V4_9BACL</name>
<keyword evidence="3" id="KW-1185">Reference proteome</keyword>
<dbReference type="InterPro" id="IPR009057">
    <property type="entry name" value="Homeodomain-like_sf"/>
</dbReference>
<dbReference type="Proteomes" id="UP001231941">
    <property type="component" value="Unassembled WGS sequence"/>
</dbReference>
<evidence type="ECO:0000313" key="2">
    <source>
        <dbReference type="EMBL" id="MDP5277213.1"/>
    </source>
</evidence>
<organism evidence="2 3">
    <name type="scientific">Chengkuizengella axinellae</name>
    <dbReference type="NCBI Taxonomy" id="3064388"/>
    <lineage>
        <taxon>Bacteria</taxon>
        <taxon>Bacillati</taxon>
        <taxon>Bacillota</taxon>
        <taxon>Bacilli</taxon>
        <taxon>Bacillales</taxon>
        <taxon>Paenibacillaceae</taxon>
        <taxon>Chengkuizengella</taxon>
    </lineage>
</organism>
<dbReference type="InterPro" id="IPR002514">
    <property type="entry name" value="Transposase_8"/>
</dbReference>
<evidence type="ECO:0000256" key="1">
    <source>
        <dbReference type="SAM" id="Coils"/>
    </source>
</evidence>
<accession>A0ABT9J6V4</accession>
<reference evidence="2 3" key="1">
    <citation type="submission" date="2023-08" db="EMBL/GenBank/DDBJ databases">
        <authorList>
            <person name="Park J.-S."/>
        </authorList>
    </citation>
    <scope>NUCLEOTIDE SEQUENCE [LARGE SCALE GENOMIC DNA]</scope>
    <source>
        <strain evidence="2 3">2205SS18-9</strain>
    </source>
</reference>
<dbReference type="EMBL" id="JAVAMP010000030">
    <property type="protein sequence ID" value="MDP5277213.1"/>
    <property type="molecule type" value="Genomic_DNA"/>
</dbReference>
<dbReference type="Pfam" id="PF01527">
    <property type="entry name" value="HTH_Tnp_1"/>
    <property type="match status" value="1"/>
</dbReference>
<keyword evidence="1" id="KW-0175">Coiled coil</keyword>
<comment type="caution">
    <text evidence="2">The sequence shown here is derived from an EMBL/GenBank/DDBJ whole genome shotgun (WGS) entry which is preliminary data.</text>
</comment>
<dbReference type="RefSeq" id="WP_305994512.1">
    <property type="nucleotide sequence ID" value="NZ_JAVAMP010000030.1"/>
</dbReference>
<dbReference type="InterPro" id="IPR051839">
    <property type="entry name" value="RD_transcriptional_regulator"/>
</dbReference>
<sequence length="98" mass="11688">MARKKYEKSFKEKLVRMHLEEGRTINSLAKEYQLGHGSLNTWIKQYRKECENNKMLSKDSNSDIFDQLAELRKKNEELEKENRFLKKAAAFFAKESQN</sequence>
<protein>
    <submittedName>
        <fullName evidence="2">Transposase</fullName>
    </submittedName>
</protein>
<proteinExistence type="predicted"/>
<dbReference type="PANTHER" id="PTHR33215">
    <property type="entry name" value="PROTEIN DISTAL ANTENNA"/>
    <property type="match status" value="1"/>
</dbReference>
<dbReference type="Gene3D" id="1.10.10.60">
    <property type="entry name" value="Homeodomain-like"/>
    <property type="match status" value="1"/>
</dbReference>
<dbReference type="SUPFAM" id="SSF46689">
    <property type="entry name" value="Homeodomain-like"/>
    <property type="match status" value="1"/>
</dbReference>
<feature type="coiled-coil region" evidence="1">
    <location>
        <begin position="61"/>
        <end position="95"/>
    </location>
</feature>